<feature type="domain" description="PKD" evidence="6">
    <location>
        <begin position="382"/>
        <end position="462"/>
    </location>
</feature>
<gene>
    <name evidence="7" type="ORF">MNBD_GAMMA03-1423</name>
</gene>
<dbReference type="GO" id="GO:0006816">
    <property type="term" value="P:calcium ion transport"/>
    <property type="evidence" value="ECO:0007669"/>
    <property type="project" value="TreeGrafter"/>
</dbReference>
<proteinExistence type="predicted"/>
<dbReference type="GO" id="GO:0005261">
    <property type="term" value="F:monoatomic cation channel activity"/>
    <property type="evidence" value="ECO:0007669"/>
    <property type="project" value="TreeGrafter"/>
</dbReference>
<keyword evidence="5" id="KW-0472">Membrane</keyword>
<dbReference type="Gene3D" id="2.60.40.10">
    <property type="entry name" value="Immunoglobulins"/>
    <property type="match status" value="6"/>
</dbReference>
<keyword evidence="3" id="KW-0677">Repeat</keyword>
<reference evidence="7" key="1">
    <citation type="submission" date="2018-06" db="EMBL/GenBank/DDBJ databases">
        <authorList>
            <person name="Zhirakovskaya E."/>
        </authorList>
    </citation>
    <scope>NUCLEOTIDE SEQUENCE</scope>
</reference>
<evidence type="ECO:0000256" key="3">
    <source>
        <dbReference type="ARBA" id="ARBA00022737"/>
    </source>
</evidence>
<dbReference type="AlphaFoldDB" id="A0A3B0WAK8"/>
<dbReference type="PANTHER" id="PTHR46730">
    <property type="entry name" value="POLYCYSTIN-1"/>
    <property type="match status" value="1"/>
</dbReference>
<organism evidence="7">
    <name type="scientific">hydrothermal vent metagenome</name>
    <dbReference type="NCBI Taxonomy" id="652676"/>
    <lineage>
        <taxon>unclassified sequences</taxon>
        <taxon>metagenomes</taxon>
        <taxon>ecological metagenomes</taxon>
    </lineage>
</organism>
<dbReference type="EMBL" id="UOFC01000162">
    <property type="protein sequence ID" value="VAW47707.1"/>
    <property type="molecule type" value="Genomic_DNA"/>
</dbReference>
<keyword evidence="2" id="KW-0812">Transmembrane</keyword>
<dbReference type="InterPro" id="IPR022409">
    <property type="entry name" value="PKD/Chitinase_dom"/>
</dbReference>
<dbReference type="SMART" id="SM00089">
    <property type="entry name" value="PKD"/>
    <property type="match status" value="6"/>
</dbReference>
<dbReference type="Pfam" id="PF18911">
    <property type="entry name" value="PKD_4"/>
    <property type="match status" value="6"/>
</dbReference>
<evidence type="ECO:0000259" key="6">
    <source>
        <dbReference type="PROSITE" id="PS50093"/>
    </source>
</evidence>
<dbReference type="InterPro" id="IPR013783">
    <property type="entry name" value="Ig-like_fold"/>
</dbReference>
<evidence type="ECO:0000256" key="5">
    <source>
        <dbReference type="ARBA" id="ARBA00023136"/>
    </source>
</evidence>
<feature type="domain" description="PKD" evidence="6">
    <location>
        <begin position="295"/>
        <end position="374"/>
    </location>
</feature>
<evidence type="ECO:0000256" key="2">
    <source>
        <dbReference type="ARBA" id="ARBA00022692"/>
    </source>
</evidence>
<evidence type="ECO:0000256" key="4">
    <source>
        <dbReference type="ARBA" id="ARBA00022989"/>
    </source>
</evidence>
<feature type="domain" description="PKD" evidence="6">
    <location>
        <begin position="115"/>
        <end position="186"/>
    </location>
</feature>
<protein>
    <recommendedName>
        <fullName evidence="6">PKD domain-containing protein</fullName>
    </recommendedName>
</protein>
<accession>A0A3B0WAK8</accession>
<feature type="domain" description="PKD" evidence="6">
    <location>
        <begin position="46"/>
        <end position="109"/>
    </location>
</feature>
<sequence>MQTNFSSKKFYKFIMAIAFLILVNPSSVFANNTNEPITSTRCNVFTFDATGSYDPDNEDLNFLWNFGDGKSSTKPMTTHTYRKSGDYEVLLTLTDNSGHQCSKATSTQVVRVNIPPYADFTVPELACANQPVELDASASRTEKEGELKYLWKFGDGNEIAGEKRITKTYKRGGKYSVTLTVDDGSSTSCSNQSIEKNIFINEPPIAEAGEEVLPKCINNNDDFLVTFDASKSYDSNNDKLLYYWDFGDGKKAEGIRVIHRYSAIGHYDAKLIVKDSTNLGCGTSVDFVTVKLNHAPKADAGKSILVCANEEVSFDGRNSLADKTGTLIARWQFGDGTSGTGLKTSHTYAKPGKYQAKLIVENKLNSMCPASEDIREVNVNAPPTVFIKSIAAECLGNTVYFDASSSIDPDGDELEYYWSFGDGTILKSNSKVSHDYNRGGNYRVTLIVDDGKGSACSTATATKNIKINTPPTADIGSNISCCVDLPTQFNASKSSDPDGDVLSYFWDFGDGTSAQRAVTKHTYTQSGEYNVTLTVDDNSKTSCSKSTASFVADVNSTPIPVINIR</sequence>
<dbReference type="PANTHER" id="PTHR46730:SF1">
    <property type="entry name" value="PLAT DOMAIN-CONTAINING PROTEIN"/>
    <property type="match status" value="1"/>
</dbReference>
<name>A0A3B0WAK8_9ZZZZ</name>
<keyword evidence="4" id="KW-1133">Transmembrane helix</keyword>
<dbReference type="InterPro" id="IPR000601">
    <property type="entry name" value="PKD_dom"/>
</dbReference>
<dbReference type="GO" id="GO:0005886">
    <property type="term" value="C:plasma membrane"/>
    <property type="evidence" value="ECO:0007669"/>
    <property type="project" value="TreeGrafter"/>
</dbReference>
<feature type="domain" description="PKD" evidence="6">
    <location>
        <begin position="470"/>
        <end position="551"/>
    </location>
</feature>
<dbReference type="CDD" id="cd00146">
    <property type="entry name" value="PKD"/>
    <property type="match status" value="6"/>
</dbReference>
<evidence type="ECO:0000256" key="1">
    <source>
        <dbReference type="ARBA" id="ARBA00004141"/>
    </source>
</evidence>
<comment type="subcellular location">
    <subcellularLocation>
        <location evidence="1">Membrane</location>
        <topology evidence="1">Multi-pass membrane protein</topology>
    </subcellularLocation>
</comment>
<dbReference type="PROSITE" id="PS50093">
    <property type="entry name" value="PKD"/>
    <property type="match status" value="6"/>
</dbReference>
<feature type="domain" description="PKD" evidence="6">
    <location>
        <begin position="225"/>
        <end position="278"/>
    </location>
</feature>
<dbReference type="SUPFAM" id="SSF49299">
    <property type="entry name" value="PKD domain"/>
    <property type="match status" value="6"/>
</dbReference>
<evidence type="ECO:0000313" key="7">
    <source>
        <dbReference type="EMBL" id="VAW47707.1"/>
    </source>
</evidence>
<dbReference type="InterPro" id="IPR035986">
    <property type="entry name" value="PKD_dom_sf"/>
</dbReference>